<proteinExistence type="predicted"/>
<accession>A0A6A6M8C2</accession>
<keyword evidence="1" id="KW-0732">Signal</keyword>
<comment type="caution">
    <text evidence="2">The sequence shown here is derived from an EMBL/GenBank/DDBJ whole genome shotgun (WGS) entry which is preliminary data.</text>
</comment>
<feature type="signal peptide" evidence="1">
    <location>
        <begin position="1"/>
        <end position="19"/>
    </location>
</feature>
<keyword evidence="3" id="KW-1185">Reference proteome</keyword>
<protein>
    <submittedName>
        <fullName evidence="2">Uncharacterized protein</fullName>
    </submittedName>
</protein>
<evidence type="ECO:0000313" key="2">
    <source>
        <dbReference type="EMBL" id="KAF2308516.1"/>
    </source>
</evidence>
<gene>
    <name evidence="2" type="ORF">GH714_010222</name>
</gene>
<name>A0A6A6M8C2_HEVBR</name>
<reference evidence="2 3" key="1">
    <citation type="journal article" date="2020" name="Mol. Plant">
        <title>The Chromosome-Based Rubber Tree Genome Provides New Insights into Spurge Genome Evolution and Rubber Biosynthesis.</title>
        <authorList>
            <person name="Liu J."/>
            <person name="Shi C."/>
            <person name="Shi C.C."/>
            <person name="Li W."/>
            <person name="Zhang Q.J."/>
            <person name="Zhang Y."/>
            <person name="Li K."/>
            <person name="Lu H.F."/>
            <person name="Shi C."/>
            <person name="Zhu S.T."/>
            <person name="Xiao Z.Y."/>
            <person name="Nan H."/>
            <person name="Yue Y."/>
            <person name="Zhu X.G."/>
            <person name="Wu Y."/>
            <person name="Hong X.N."/>
            <person name="Fan G.Y."/>
            <person name="Tong Y."/>
            <person name="Zhang D."/>
            <person name="Mao C.L."/>
            <person name="Liu Y.L."/>
            <person name="Hao S.J."/>
            <person name="Liu W.Q."/>
            <person name="Lv M.Q."/>
            <person name="Zhang H.B."/>
            <person name="Liu Y."/>
            <person name="Hu-Tang G.R."/>
            <person name="Wang J.P."/>
            <person name="Wang J.H."/>
            <person name="Sun Y.H."/>
            <person name="Ni S.B."/>
            <person name="Chen W.B."/>
            <person name="Zhang X.C."/>
            <person name="Jiao Y.N."/>
            <person name="Eichler E.E."/>
            <person name="Li G.H."/>
            <person name="Liu X."/>
            <person name="Gao L.Z."/>
        </authorList>
    </citation>
    <scope>NUCLEOTIDE SEQUENCE [LARGE SCALE GENOMIC DNA]</scope>
    <source>
        <strain evidence="3">cv. GT1</strain>
        <tissue evidence="2">Leaf</tissue>
    </source>
</reference>
<dbReference type="AlphaFoldDB" id="A0A6A6M8C2"/>
<dbReference type="Proteomes" id="UP000467840">
    <property type="component" value="Chromosome 17"/>
</dbReference>
<organism evidence="2 3">
    <name type="scientific">Hevea brasiliensis</name>
    <name type="common">Para rubber tree</name>
    <name type="synonym">Siphonia brasiliensis</name>
    <dbReference type="NCBI Taxonomy" id="3981"/>
    <lineage>
        <taxon>Eukaryota</taxon>
        <taxon>Viridiplantae</taxon>
        <taxon>Streptophyta</taxon>
        <taxon>Embryophyta</taxon>
        <taxon>Tracheophyta</taxon>
        <taxon>Spermatophyta</taxon>
        <taxon>Magnoliopsida</taxon>
        <taxon>eudicotyledons</taxon>
        <taxon>Gunneridae</taxon>
        <taxon>Pentapetalae</taxon>
        <taxon>rosids</taxon>
        <taxon>fabids</taxon>
        <taxon>Malpighiales</taxon>
        <taxon>Euphorbiaceae</taxon>
        <taxon>Crotonoideae</taxon>
        <taxon>Micrandreae</taxon>
        <taxon>Hevea</taxon>
    </lineage>
</organism>
<evidence type="ECO:0000313" key="3">
    <source>
        <dbReference type="Proteomes" id="UP000467840"/>
    </source>
</evidence>
<sequence length="76" mass="8646">MVGLLRWGLRVFTLWLSVGKDGCIECLEKAEKEVKGCLPSKEGRGMNAGFYLRYSTDKFFNHEEDTHGGMMGKRDD</sequence>
<evidence type="ECO:0000256" key="1">
    <source>
        <dbReference type="SAM" id="SignalP"/>
    </source>
</evidence>
<dbReference type="EMBL" id="JAAGAX010000007">
    <property type="protein sequence ID" value="KAF2308516.1"/>
    <property type="molecule type" value="Genomic_DNA"/>
</dbReference>
<feature type="chain" id="PRO_5025358459" evidence="1">
    <location>
        <begin position="20"/>
        <end position="76"/>
    </location>
</feature>